<evidence type="ECO:0000313" key="1">
    <source>
        <dbReference type="EMBL" id="KAJ8486631.1"/>
    </source>
</evidence>
<accession>A0AAV8QX51</accession>
<dbReference type="Proteomes" id="UP001222027">
    <property type="component" value="Unassembled WGS sequence"/>
</dbReference>
<keyword evidence="2" id="KW-1185">Reference proteome</keyword>
<evidence type="ECO:0000313" key="2">
    <source>
        <dbReference type="Proteomes" id="UP001222027"/>
    </source>
</evidence>
<comment type="caution">
    <text evidence="1">The sequence shown here is derived from an EMBL/GenBank/DDBJ whole genome shotgun (WGS) entry which is preliminary data.</text>
</comment>
<sequence length="99" mass="10679">MIAVVGGFCGPQNHRPPAFSPLFLSRWPLSPARSVLRSPSLRGGAARIAAQAMASSRPPLRCLPKPRPAVATRFLRSPVEASFCMEGYGCLSEGRDETR</sequence>
<organism evidence="1 2">
    <name type="scientific">Ensete ventricosum</name>
    <name type="common">Abyssinian banana</name>
    <name type="synonym">Musa ensete</name>
    <dbReference type="NCBI Taxonomy" id="4639"/>
    <lineage>
        <taxon>Eukaryota</taxon>
        <taxon>Viridiplantae</taxon>
        <taxon>Streptophyta</taxon>
        <taxon>Embryophyta</taxon>
        <taxon>Tracheophyta</taxon>
        <taxon>Spermatophyta</taxon>
        <taxon>Magnoliopsida</taxon>
        <taxon>Liliopsida</taxon>
        <taxon>Zingiberales</taxon>
        <taxon>Musaceae</taxon>
        <taxon>Ensete</taxon>
    </lineage>
</organism>
<dbReference type="EMBL" id="JAQQAF010000005">
    <property type="protein sequence ID" value="KAJ8486631.1"/>
    <property type="molecule type" value="Genomic_DNA"/>
</dbReference>
<proteinExistence type="predicted"/>
<protein>
    <submittedName>
        <fullName evidence="1">Uncharacterized protein</fullName>
    </submittedName>
</protein>
<gene>
    <name evidence="1" type="ORF">OPV22_019116</name>
</gene>
<dbReference type="AlphaFoldDB" id="A0AAV8QX51"/>
<reference evidence="1 2" key="1">
    <citation type="submission" date="2022-12" db="EMBL/GenBank/DDBJ databases">
        <title>Chromosome-scale assembly of the Ensete ventricosum genome.</title>
        <authorList>
            <person name="Dussert Y."/>
            <person name="Stocks J."/>
            <person name="Wendawek A."/>
            <person name="Woldeyes F."/>
            <person name="Nichols R.A."/>
            <person name="Borrell J.S."/>
        </authorList>
    </citation>
    <scope>NUCLEOTIDE SEQUENCE [LARGE SCALE GENOMIC DNA]</scope>
    <source>
        <strain evidence="2">cv. Maze</strain>
        <tissue evidence="1">Seeds</tissue>
    </source>
</reference>
<name>A0AAV8QX51_ENSVE</name>